<comment type="caution">
    <text evidence="1">The sequence shown here is derived from an EMBL/GenBank/DDBJ whole genome shotgun (WGS) entry which is preliminary data.</text>
</comment>
<accession>A0A9P6GTT5</accession>
<sequence length="183" mass="20792">MFCTTAPMRAPPRRALLAVAAKLLSASRKSRHHHRHDRELPLRIDALQVTRSSERGELRCEQCGLAWAMARWLARNNLLLALGLAKGQCSLLAGWERSALYARRRRHRTRPFLSACWALPFPTRPVCCCFHHLPRLVTVEGIQFRSALIRARPIHQAHRPIAWNDNPAAGHSQILTSLHTGEQ</sequence>
<gene>
    <name evidence="1" type="ORF">PMIN01_00973</name>
</gene>
<protein>
    <submittedName>
        <fullName evidence="1">Uncharacterized protein</fullName>
    </submittedName>
</protein>
<reference evidence="1" key="1">
    <citation type="journal article" date="2020" name="Mol. Plant Microbe Interact.">
        <title>Genome Sequence of the Biocontrol Agent Coniothyrium minitans strain Conio (IMI 134523).</title>
        <authorList>
            <person name="Patel D."/>
            <person name="Shittu T.A."/>
            <person name="Baroncelli R."/>
            <person name="Muthumeenakshi S."/>
            <person name="Osborne T.H."/>
            <person name="Janganan T.K."/>
            <person name="Sreenivasaprasad S."/>
        </authorList>
    </citation>
    <scope>NUCLEOTIDE SEQUENCE</scope>
    <source>
        <strain evidence="1">Conio</strain>
    </source>
</reference>
<keyword evidence="2" id="KW-1185">Reference proteome</keyword>
<name>A0A9P6GTT5_9PLEO</name>
<organism evidence="1 2">
    <name type="scientific">Paraphaeosphaeria minitans</name>
    <dbReference type="NCBI Taxonomy" id="565426"/>
    <lineage>
        <taxon>Eukaryota</taxon>
        <taxon>Fungi</taxon>
        <taxon>Dikarya</taxon>
        <taxon>Ascomycota</taxon>
        <taxon>Pezizomycotina</taxon>
        <taxon>Dothideomycetes</taxon>
        <taxon>Pleosporomycetidae</taxon>
        <taxon>Pleosporales</taxon>
        <taxon>Massarineae</taxon>
        <taxon>Didymosphaeriaceae</taxon>
        <taxon>Paraphaeosphaeria</taxon>
    </lineage>
</organism>
<evidence type="ECO:0000313" key="2">
    <source>
        <dbReference type="Proteomes" id="UP000756921"/>
    </source>
</evidence>
<proteinExistence type="predicted"/>
<dbReference type="Proteomes" id="UP000756921">
    <property type="component" value="Unassembled WGS sequence"/>
</dbReference>
<dbReference type="AlphaFoldDB" id="A0A9P6GTT5"/>
<dbReference type="EMBL" id="WJXW01000001">
    <property type="protein sequence ID" value="KAF9741434.1"/>
    <property type="molecule type" value="Genomic_DNA"/>
</dbReference>
<evidence type="ECO:0000313" key="1">
    <source>
        <dbReference type="EMBL" id="KAF9741434.1"/>
    </source>
</evidence>